<dbReference type="Proteomes" id="UP001158576">
    <property type="component" value="Chromosome XSR"/>
</dbReference>
<protein>
    <submittedName>
        <fullName evidence="1">Oidioi.mRNA.OKI2018_I69.XSR.g15550.t1.cds</fullName>
    </submittedName>
</protein>
<accession>A0ABN7SJL7</accession>
<dbReference type="EMBL" id="OU015569">
    <property type="protein sequence ID" value="CAG5098308.1"/>
    <property type="molecule type" value="Genomic_DNA"/>
</dbReference>
<sequence>MMFFSLFQSLMAVEIRVTKSSQKEYCPTVYTFVGPVVSGYFKRTSYDSLEWTEGHVSLNKTESGVWIINKSSINSDGFESEVELLRSKNAEACPPREVGAWECGTNTNCELEDIRRHTKIYAKHIVVETDSEVMSQSFDYCAPALNE</sequence>
<organism evidence="1 2">
    <name type="scientific">Oikopleura dioica</name>
    <name type="common">Tunicate</name>
    <dbReference type="NCBI Taxonomy" id="34765"/>
    <lineage>
        <taxon>Eukaryota</taxon>
        <taxon>Metazoa</taxon>
        <taxon>Chordata</taxon>
        <taxon>Tunicata</taxon>
        <taxon>Appendicularia</taxon>
        <taxon>Copelata</taxon>
        <taxon>Oikopleuridae</taxon>
        <taxon>Oikopleura</taxon>
    </lineage>
</organism>
<reference evidence="1 2" key="1">
    <citation type="submission" date="2021-04" db="EMBL/GenBank/DDBJ databases">
        <authorList>
            <person name="Bliznina A."/>
        </authorList>
    </citation>
    <scope>NUCLEOTIDE SEQUENCE [LARGE SCALE GENOMIC DNA]</scope>
</reference>
<keyword evidence="2" id="KW-1185">Reference proteome</keyword>
<evidence type="ECO:0000313" key="1">
    <source>
        <dbReference type="EMBL" id="CAG5098308.1"/>
    </source>
</evidence>
<gene>
    <name evidence="1" type="ORF">OKIOD_LOCUS7108</name>
</gene>
<proteinExistence type="predicted"/>
<evidence type="ECO:0000313" key="2">
    <source>
        <dbReference type="Proteomes" id="UP001158576"/>
    </source>
</evidence>
<name>A0ABN7SJL7_OIKDI</name>